<evidence type="ECO:0000313" key="1">
    <source>
        <dbReference type="EMBL" id="GAI82194.1"/>
    </source>
</evidence>
<dbReference type="EMBL" id="BARW01006897">
    <property type="protein sequence ID" value="GAI82194.1"/>
    <property type="molecule type" value="Genomic_DNA"/>
</dbReference>
<accession>X1TQ70</accession>
<reference evidence="1" key="1">
    <citation type="journal article" date="2014" name="Front. Microbiol.">
        <title>High frequency of phylogenetically diverse reductive dehalogenase-homologous genes in deep subseafloor sedimentary metagenomes.</title>
        <authorList>
            <person name="Kawai M."/>
            <person name="Futagami T."/>
            <person name="Toyoda A."/>
            <person name="Takaki Y."/>
            <person name="Nishi S."/>
            <person name="Hori S."/>
            <person name="Arai W."/>
            <person name="Tsubouchi T."/>
            <person name="Morono Y."/>
            <person name="Uchiyama I."/>
            <person name="Ito T."/>
            <person name="Fujiyama A."/>
            <person name="Inagaki F."/>
            <person name="Takami H."/>
        </authorList>
    </citation>
    <scope>NUCLEOTIDE SEQUENCE</scope>
    <source>
        <strain evidence="1">Expedition CK06-06</strain>
    </source>
</reference>
<proteinExistence type="predicted"/>
<organism evidence="1">
    <name type="scientific">marine sediment metagenome</name>
    <dbReference type="NCBI Taxonomy" id="412755"/>
    <lineage>
        <taxon>unclassified sequences</taxon>
        <taxon>metagenomes</taxon>
        <taxon>ecological metagenomes</taxon>
    </lineage>
</organism>
<name>X1TQ70_9ZZZZ</name>
<sequence>MICECGDGARLEEYDDPDIHWSHWGVPEGISCYYVCLNCDKSWVERYWWGRDAVVAQAEQTN</sequence>
<gene>
    <name evidence="1" type="ORF">S12H4_14461</name>
</gene>
<dbReference type="AlphaFoldDB" id="X1TQ70"/>
<protein>
    <submittedName>
        <fullName evidence="1">Uncharacterized protein</fullName>
    </submittedName>
</protein>
<comment type="caution">
    <text evidence="1">The sequence shown here is derived from an EMBL/GenBank/DDBJ whole genome shotgun (WGS) entry which is preliminary data.</text>
</comment>